<feature type="domain" description="Nucleotidyl transferase" evidence="3">
    <location>
        <begin position="5"/>
        <end position="255"/>
    </location>
</feature>
<dbReference type="GO" id="GO:0005978">
    <property type="term" value="P:glycogen biosynthetic process"/>
    <property type="evidence" value="ECO:0007669"/>
    <property type="project" value="UniProtKB-KW"/>
</dbReference>
<dbReference type="PANTHER" id="PTHR43523">
    <property type="entry name" value="GLUCOSE-1-PHOSPHATE ADENYLYLTRANSFERASE-RELATED"/>
    <property type="match status" value="1"/>
</dbReference>
<evidence type="ECO:0000259" key="4">
    <source>
        <dbReference type="Pfam" id="PF24894"/>
    </source>
</evidence>
<comment type="similarity">
    <text evidence="1">Belongs to the bacterial/plant glucose-1-phosphate adenylyltransferase family.</text>
</comment>
<gene>
    <name evidence="5" type="primary">glgD</name>
    <name evidence="5" type="ORF">GND95_03480</name>
</gene>
<dbReference type="EMBL" id="WSLF01000002">
    <property type="protein sequence ID" value="KAE9636196.1"/>
    <property type="molecule type" value="Genomic_DNA"/>
</dbReference>
<name>A0A7C8LI80_9FIRM</name>
<dbReference type="CDD" id="cd04651">
    <property type="entry name" value="LbH_G1P_AT_C"/>
    <property type="match status" value="1"/>
</dbReference>
<accession>A0A7C8LI80</accession>
<dbReference type="EC" id="2.7.7.27" evidence="5"/>
<evidence type="ECO:0000313" key="6">
    <source>
        <dbReference type="Proteomes" id="UP000483018"/>
    </source>
</evidence>
<dbReference type="InterPro" id="IPR056818">
    <property type="entry name" value="GlmU/GlgC-like_hexapep"/>
</dbReference>
<dbReference type="SUPFAM" id="SSF53448">
    <property type="entry name" value="Nucleotide-diphospho-sugar transferases"/>
    <property type="match status" value="1"/>
</dbReference>
<dbReference type="InterPro" id="IPR029044">
    <property type="entry name" value="Nucleotide-diphossugar_trans"/>
</dbReference>
<evidence type="ECO:0000256" key="2">
    <source>
        <dbReference type="ARBA" id="ARBA00023056"/>
    </source>
</evidence>
<dbReference type="PANTHER" id="PTHR43523:SF6">
    <property type="entry name" value="GLYCOGEN BIOSYNTHESIS PROTEIN GLGD"/>
    <property type="match status" value="1"/>
</dbReference>
<proteinExistence type="inferred from homology"/>
<dbReference type="CDD" id="cd02508">
    <property type="entry name" value="ADP_Glucose_PP"/>
    <property type="match status" value="1"/>
</dbReference>
<feature type="domain" description="Glucose-1-phosphate adenylyltransferase/Bifunctional protein GlmU-like C-terminal hexapeptide" evidence="4">
    <location>
        <begin position="286"/>
        <end position="355"/>
    </location>
</feature>
<dbReference type="Proteomes" id="UP000483018">
    <property type="component" value="Unassembled WGS sequence"/>
</dbReference>
<dbReference type="AlphaFoldDB" id="A0A7C8LI80"/>
<dbReference type="Pfam" id="PF24894">
    <property type="entry name" value="Hexapep_GlmU"/>
    <property type="match status" value="1"/>
</dbReference>
<dbReference type="NCBIfam" id="TIGR02092">
    <property type="entry name" value="glgD"/>
    <property type="match status" value="1"/>
</dbReference>
<keyword evidence="6" id="KW-1185">Reference proteome</keyword>
<dbReference type="InterPro" id="IPR011004">
    <property type="entry name" value="Trimer_LpxA-like_sf"/>
</dbReference>
<dbReference type="SUPFAM" id="SSF51161">
    <property type="entry name" value="Trimeric LpxA-like enzymes"/>
    <property type="match status" value="1"/>
</dbReference>
<organism evidence="5 6">
    <name type="scientific">Defluviitalea raffinosedens</name>
    <dbReference type="NCBI Taxonomy" id="1450156"/>
    <lineage>
        <taxon>Bacteria</taxon>
        <taxon>Bacillati</taxon>
        <taxon>Bacillota</taxon>
        <taxon>Clostridia</taxon>
        <taxon>Lachnospirales</taxon>
        <taxon>Defluviitaleaceae</taxon>
        <taxon>Defluviitalea</taxon>
    </lineage>
</organism>
<keyword evidence="5" id="KW-0808">Transferase</keyword>
<dbReference type="InterPro" id="IPR005835">
    <property type="entry name" value="NTP_transferase_dom"/>
</dbReference>
<dbReference type="Pfam" id="PF00483">
    <property type="entry name" value="NTP_transferase"/>
    <property type="match status" value="1"/>
</dbReference>
<dbReference type="InterPro" id="IPR011832">
    <property type="entry name" value="GlgDAde_trans"/>
</dbReference>
<keyword evidence="2" id="KW-0320">Glycogen biosynthesis</keyword>
<dbReference type="Gene3D" id="3.90.550.10">
    <property type="entry name" value="Spore Coat Polysaccharide Biosynthesis Protein SpsA, Chain A"/>
    <property type="match status" value="1"/>
</dbReference>
<dbReference type="RefSeq" id="WP_158739450.1">
    <property type="nucleotide sequence ID" value="NZ_JAFBEP010000003.1"/>
</dbReference>
<protein>
    <submittedName>
        <fullName evidence="5">Glucose-1-phosphate adenylyltransferase subunit GlgD</fullName>
        <ecNumber evidence="5">2.7.7.27</ecNumber>
    </submittedName>
</protein>
<evidence type="ECO:0000313" key="5">
    <source>
        <dbReference type="EMBL" id="KAE9636196.1"/>
    </source>
</evidence>
<evidence type="ECO:0000259" key="3">
    <source>
        <dbReference type="Pfam" id="PF00483"/>
    </source>
</evidence>
<keyword evidence="5" id="KW-0548">Nucleotidyltransferase</keyword>
<comment type="caution">
    <text evidence="5">The sequence shown here is derived from an EMBL/GenBank/DDBJ whole genome shotgun (WGS) entry which is preliminary data.</text>
</comment>
<dbReference type="Gene3D" id="2.160.10.10">
    <property type="entry name" value="Hexapeptide repeat proteins"/>
    <property type="match status" value="1"/>
</dbReference>
<reference evidence="5 6" key="1">
    <citation type="submission" date="2019-12" db="EMBL/GenBank/DDBJ databases">
        <title>Defluviitalea raffinosedens, isolated from a biogas fermenter, genome sequencing and characterization.</title>
        <authorList>
            <person name="Rettenmaier R."/>
            <person name="Schneider M."/>
            <person name="Neuhaus K."/>
            <person name="Liebl W."/>
            <person name="Zverlov V."/>
        </authorList>
    </citation>
    <scope>NUCLEOTIDE SEQUENCE [LARGE SCALE GENOMIC DNA]</scope>
    <source>
        <strain evidence="5 6">249c-K6</strain>
    </source>
</reference>
<dbReference type="InterPro" id="IPR011831">
    <property type="entry name" value="ADP-Glc_PPase"/>
</dbReference>
<sequence length="369" mass="41863">MRAVGIILEGGKTEKLKDLVAKRAIPAMPVGGSYRAIDFTLSNMSNSGINKVAVITQYNCRSLLDHLSSAKWWDLGRKQGGLFVFSPYISSDNPFGYRGTADAIYRNISFLKRSNEPFVIIASGDQIYKMDYNKVLEYHQQKQADITIICKDMKDEDVSDYGVMNLDEDYRLKEFEEKPIDPQSSIISLGIYVIQRTLLIKLLEDIVSEGRFDIVNDIIIRYRRKLKIYGYPFEGYWRSLKSIGTYFDVNMDFLKKDVRDLFLKQYPHISTKVKDEPPVKYNPGACVKDSLVGGGSIINGCVEKSVLFRKVFTGTNSDIRNSVIMEGTYIGNNCRIEYAILDKEVVVSDGRELIGTKEKPIILKKGSVI</sequence>
<dbReference type="OrthoDB" id="9801810at2"/>
<evidence type="ECO:0000256" key="1">
    <source>
        <dbReference type="ARBA" id="ARBA00010443"/>
    </source>
</evidence>
<dbReference type="GO" id="GO:0008878">
    <property type="term" value="F:glucose-1-phosphate adenylyltransferase activity"/>
    <property type="evidence" value="ECO:0007669"/>
    <property type="project" value="UniProtKB-EC"/>
</dbReference>